<dbReference type="Proteomes" id="UP000293547">
    <property type="component" value="Unassembled WGS sequence"/>
</dbReference>
<name>A0ACB6FD57_9PLEO</name>
<proteinExistence type="predicted"/>
<gene>
    <name evidence="1" type="ORF">AG0111_0g9869</name>
</gene>
<evidence type="ECO:0000313" key="2">
    <source>
        <dbReference type="Proteomes" id="UP000293547"/>
    </source>
</evidence>
<dbReference type="EMBL" id="PDWZ02000010">
    <property type="protein sequence ID" value="KAB2102280.1"/>
    <property type="molecule type" value="Genomic_DNA"/>
</dbReference>
<protein>
    <submittedName>
        <fullName evidence="1">Uncharacterized protein</fullName>
    </submittedName>
</protein>
<accession>A0ACB6FD57</accession>
<sequence length="327" mass="35874">MHAIAVTEYGPITNLKSIDIPKPSDPQGHDILVRIKACSVNPVDTKVRAGTYDDYPDYYERTPKLPQILGFDGAGVIESVGSAVKKFKSGDEVYYAGSPIRQGSNAEYQLVDSRAVALKPKTYEALVERMEIQKNEQAGILIINGAGGVGSVASQIARRVLNLPVVVTTASREETVNFSKDVGGATHTINHHEDITEEVEKLKLDVPIKYVFITHTPTSDYLAPVAKICAPFGRVCSIVQDKEMPMYGTEFMAKSLTFVWALLGTKPYYGVDIESHGRILKELAQMLDDGQVKCHCMQKLKVDEHGLRKAHEIIEGGKAVGKVALEF</sequence>
<organism evidence="1 2">
    <name type="scientific">Alternaria gaisen</name>
    <dbReference type="NCBI Taxonomy" id="167740"/>
    <lineage>
        <taxon>Eukaryota</taxon>
        <taxon>Fungi</taxon>
        <taxon>Dikarya</taxon>
        <taxon>Ascomycota</taxon>
        <taxon>Pezizomycotina</taxon>
        <taxon>Dothideomycetes</taxon>
        <taxon>Pleosporomycetidae</taxon>
        <taxon>Pleosporales</taxon>
        <taxon>Pleosporineae</taxon>
        <taxon>Pleosporaceae</taxon>
        <taxon>Alternaria</taxon>
        <taxon>Alternaria sect. Alternaria</taxon>
    </lineage>
</organism>
<keyword evidence="2" id="KW-1185">Reference proteome</keyword>
<comment type="caution">
    <text evidence="1">The sequence shown here is derived from an EMBL/GenBank/DDBJ whole genome shotgun (WGS) entry which is preliminary data.</text>
</comment>
<reference evidence="1 2" key="1">
    <citation type="journal article" date="2019" name="bioRxiv">
        <title>Genomics, evolutionary history and diagnostics of the Alternaria alternata species group including apple and Asian pear pathotypes.</title>
        <authorList>
            <person name="Armitage A.D."/>
            <person name="Cockerton H.M."/>
            <person name="Sreenivasaprasad S."/>
            <person name="Woodhall J.W."/>
            <person name="Lane C.R."/>
            <person name="Harrison R.J."/>
            <person name="Clarkson J.P."/>
        </authorList>
    </citation>
    <scope>NUCLEOTIDE SEQUENCE [LARGE SCALE GENOMIC DNA]</scope>
    <source>
        <strain evidence="1 2">FERA 650</strain>
    </source>
</reference>
<evidence type="ECO:0000313" key="1">
    <source>
        <dbReference type="EMBL" id="KAB2102280.1"/>
    </source>
</evidence>